<reference evidence="3 4" key="1">
    <citation type="submission" date="2015-12" db="EMBL/GenBank/DDBJ databases">
        <title>Dictyostelia acquired genes for synthesis and detection of signals that induce cell-type specialization by lateral gene transfer from prokaryotes.</title>
        <authorList>
            <person name="Gloeckner G."/>
            <person name="Schaap P."/>
        </authorList>
    </citation>
    <scope>NUCLEOTIDE SEQUENCE [LARGE SCALE GENOMIC DNA]</scope>
    <source>
        <strain evidence="3 4">TK</strain>
    </source>
</reference>
<feature type="compositionally biased region" description="Polar residues" evidence="2">
    <location>
        <begin position="508"/>
        <end position="520"/>
    </location>
</feature>
<evidence type="ECO:0000256" key="1">
    <source>
        <dbReference type="SAM" id="Coils"/>
    </source>
</evidence>
<feature type="region of interest" description="Disordered" evidence="2">
    <location>
        <begin position="67"/>
        <end position="92"/>
    </location>
</feature>
<feature type="compositionally biased region" description="Low complexity" evidence="2">
    <location>
        <begin position="431"/>
        <end position="442"/>
    </location>
</feature>
<keyword evidence="3" id="KW-0418">Kinase</keyword>
<accession>A0A151ZI22</accession>
<organism evidence="3 4">
    <name type="scientific">Tieghemostelium lacteum</name>
    <name type="common">Slime mold</name>
    <name type="synonym">Dictyostelium lacteum</name>
    <dbReference type="NCBI Taxonomy" id="361077"/>
    <lineage>
        <taxon>Eukaryota</taxon>
        <taxon>Amoebozoa</taxon>
        <taxon>Evosea</taxon>
        <taxon>Eumycetozoa</taxon>
        <taxon>Dictyostelia</taxon>
        <taxon>Dictyosteliales</taxon>
        <taxon>Raperosteliaceae</taxon>
        <taxon>Tieghemostelium</taxon>
    </lineage>
</organism>
<feature type="compositionally biased region" description="Pro residues" evidence="2">
    <location>
        <begin position="486"/>
        <end position="497"/>
    </location>
</feature>
<feature type="region of interest" description="Disordered" evidence="2">
    <location>
        <begin position="239"/>
        <end position="268"/>
    </location>
</feature>
<feature type="region of interest" description="Disordered" evidence="2">
    <location>
        <begin position="1"/>
        <end position="31"/>
    </location>
</feature>
<name>A0A151ZI22_TIELA</name>
<keyword evidence="4" id="KW-1185">Reference proteome</keyword>
<proteinExistence type="predicted"/>
<sequence length="520" mass="58118">MNRPKRIPSPTNKKRSLSDLTNSDPEHTIIEDDISVDSQNLKFKKSISKDSIECQESGSINILASISSSPVNSNNNNEISPTPFKQENTKPLSSLLNNDNQDNLKLEIPIEFVTYPNSSTSINLSSSTSALKKHKPTVSLPVFNLSANGNGSTPNGDEYPILKTPTSIASASSTPTGFSNAVGAANQMNEVNKKYQELLSEYNTLRSTTYQRDMEYKEQISELRHKLQYVNKLVEENTSINNTNSPRGGGPGSVNAPSNSTSNSTSIDDGHTITNVDIMKEVMHIKQVLFDYNIPGILESVHRSSIYFSKFEEMMKTFFEYYRFFTEQNFMAIEDRFETIREKFGELDRVAQDYYHNTNKLNNSKFIHQPPQPPHQHQHTPIHPQQQIHLQQQQQQQQQQNIQKSSSKGISQGSANSSTPIPTSPVMKSIPTHPHFPTKSPSTTPPQQPVKPSASANGANHYKYPMPTTPTYGGAHHIHHGMPSPTHNPPPPPPPYPGSENYDYRPYYSSQNGSNAPSYF</sequence>
<feature type="compositionally biased region" description="Polar residues" evidence="2">
    <location>
        <begin position="404"/>
        <end position="421"/>
    </location>
</feature>
<evidence type="ECO:0000313" key="3">
    <source>
        <dbReference type="EMBL" id="KYQ93648.1"/>
    </source>
</evidence>
<keyword evidence="1" id="KW-0175">Coiled coil</keyword>
<evidence type="ECO:0000313" key="4">
    <source>
        <dbReference type="Proteomes" id="UP000076078"/>
    </source>
</evidence>
<feature type="compositionally biased region" description="Low complexity" evidence="2">
    <location>
        <begin position="379"/>
        <end position="403"/>
    </location>
</feature>
<feature type="region of interest" description="Disordered" evidence="2">
    <location>
        <begin position="362"/>
        <end position="520"/>
    </location>
</feature>
<dbReference type="Proteomes" id="UP000076078">
    <property type="component" value="Unassembled WGS sequence"/>
</dbReference>
<dbReference type="InParanoid" id="A0A151ZI22"/>
<gene>
    <name evidence="3" type="ORF">DLAC_05031</name>
</gene>
<dbReference type="AlphaFoldDB" id="A0A151ZI22"/>
<protein>
    <submittedName>
        <fullName evidence="3">Non-receptor tyrosine kinase</fullName>
    </submittedName>
</protein>
<keyword evidence="3" id="KW-0675">Receptor</keyword>
<feature type="compositionally biased region" description="Low complexity" evidence="2">
    <location>
        <begin position="67"/>
        <end position="81"/>
    </location>
</feature>
<dbReference type="EMBL" id="LODT01000025">
    <property type="protein sequence ID" value="KYQ93648.1"/>
    <property type="molecule type" value="Genomic_DNA"/>
</dbReference>
<evidence type="ECO:0000256" key="2">
    <source>
        <dbReference type="SAM" id="MobiDB-lite"/>
    </source>
</evidence>
<dbReference type="GO" id="GO:0016301">
    <property type="term" value="F:kinase activity"/>
    <property type="evidence" value="ECO:0007669"/>
    <property type="project" value="UniProtKB-KW"/>
</dbReference>
<keyword evidence="3" id="KW-0808">Transferase</keyword>
<feature type="coiled-coil region" evidence="1">
    <location>
        <begin position="181"/>
        <end position="208"/>
    </location>
</feature>
<comment type="caution">
    <text evidence="3">The sequence shown here is derived from an EMBL/GenBank/DDBJ whole genome shotgun (WGS) entry which is preliminary data.</text>
</comment>